<dbReference type="Pfam" id="PF12697">
    <property type="entry name" value="Abhydrolase_6"/>
    <property type="match status" value="1"/>
</dbReference>
<name>A0AAV9NSA0_9EURO</name>
<keyword evidence="3" id="KW-1185">Reference proteome</keyword>
<sequence length="325" mass="35967">MAGPEAKVELKSTVSKDGTQIAYYEIGQGPGLIILHGAMQSGLSHSELASLLSQSYTCYLPDRRGRGKSGPSGRNYGLVKEVEDIEAIHTATNAKFVFGVSSGAVIALKAALIAPSSQIERVAVFEPPWWPDYLVEESTSWVGRYEEELSRGEIAEALTTAMLGVKMGPPLFQSKYFPRPILVLLSKLLMKADKAANTKKSKSSSCKQHAYDYPTFEELAPTLRNDIQVTSEMFGEQNFDTLADIDKEVFIMGASRSPDYLKNAVRVLKKILPHSTWVELQGYDHGVTGNRSYHGDPEVVARELQRFFAQPQEVQTSPQHRHDTT</sequence>
<dbReference type="Proteomes" id="UP001358417">
    <property type="component" value="Unassembled WGS sequence"/>
</dbReference>
<evidence type="ECO:0000313" key="3">
    <source>
        <dbReference type="Proteomes" id="UP001358417"/>
    </source>
</evidence>
<dbReference type="RefSeq" id="XP_064712329.1">
    <property type="nucleotide sequence ID" value="XM_064844469.1"/>
</dbReference>
<dbReference type="InterPro" id="IPR029058">
    <property type="entry name" value="AB_hydrolase_fold"/>
</dbReference>
<accession>A0AAV9NSA0</accession>
<organism evidence="2 3">
    <name type="scientific">Exophiala bonariae</name>
    <dbReference type="NCBI Taxonomy" id="1690606"/>
    <lineage>
        <taxon>Eukaryota</taxon>
        <taxon>Fungi</taxon>
        <taxon>Dikarya</taxon>
        <taxon>Ascomycota</taxon>
        <taxon>Pezizomycotina</taxon>
        <taxon>Eurotiomycetes</taxon>
        <taxon>Chaetothyriomycetidae</taxon>
        <taxon>Chaetothyriales</taxon>
        <taxon>Herpotrichiellaceae</taxon>
        <taxon>Exophiala</taxon>
    </lineage>
</organism>
<protein>
    <recommendedName>
        <fullName evidence="1">AB hydrolase-1 domain-containing protein</fullName>
    </recommendedName>
</protein>
<evidence type="ECO:0000259" key="1">
    <source>
        <dbReference type="Pfam" id="PF12697"/>
    </source>
</evidence>
<dbReference type="SUPFAM" id="SSF53474">
    <property type="entry name" value="alpha/beta-Hydrolases"/>
    <property type="match status" value="1"/>
</dbReference>
<feature type="domain" description="AB hydrolase-1" evidence="1">
    <location>
        <begin position="32"/>
        <end position="302"/>
    </location>
</feature>
<comment type="caution">
    <text evidence="2">The sequence shown here is derived from an EMBL/GenBank/DDBJ whole genome shotgun (WGS) entry which is preliminary data.</text>
</comment>
<dbReference type="InterPro" id="IPR000073">
    <property type="entry name" value="AB_hydrolase_1"/>
</dbReference>
<dbReference type="PANTHER" id="PTHR43433:SF5">
    <property type="entry name" value="AB HYDROLASE-1 DOMAIN-CONTAINING PROTEIN"/>
    <property type="match status" value="1"/>
</dbReference>
<dbReference type="Gene3D" id="3.40.50.1820">
    <property type="entry name" value="alpha/beta hydrolase"/>
    <property type="match status" value="1"/>
</dbReference>
<dbReference type="PANTHER" id="PTHR43433">
    <property type="entry name" value="HYDROLASE, ALPHA/BETA FOLD FAMILY PROTEIN"/>
    <property type="match status" value="1"/>
</dbReference>
<dbReference type="GO" id="GO:0004806">
    <property type="term" value="F:triacylglycerol lipase activity"/>
    <property type="evidence" value="ECO:0007669"/>
    <property type="project" value="TreeGrafter"/>
</dbReference>
<gene>
    <name evidence="2" type="ORF">LTR84_000840</name>
</gene>
<dbReference type="GeneID" id="89969062"/>
<reference evidence="2 3" key="1">
    <citation type="submission" date="2023-08" db="EMBL/GenBank/DDBJ databases">
        <title>Black Yeasts Isolated from many extreme environments.</title>
        <authorList>
            <person name="Coleine C."/>
            <person name="Stajich J.E."/>
            <person name="Selbmann L."/>
        </authorList>
    </citation>
    <scope>NUCLEOTIDE SEQUENCE [LARGE SCALE GENOMIC DNA]</scope>
    <source>
        <strain evidence="2 3">CCFEE 5792</strain>
    </source>
</reference>
<dbReference type="InterPro" id="IPR050471">
    <property type="entry name" value="AB_hydrolase"/>
</dbReference>
<evidence type="ECO:0000313" key="2">
    <source>
        <dbReference type="EMBL" id="KAK5065005.1"/>
    </source>
</evidence>
<dbReference type="GO" id="GO:0046503">
    <property type="term" value="P:glycerolipid catabolic process"/>
    <property type="evidence" value="ECO:0007669"/>
    <property type="project" value="TreeGrafter"/>
</dbReference>
<dbReference type="AlphaFoldDB" id="A0AAV9NSA0"/>
<dbReference type="EMBL" id="JAVRRD010000001">
    <property type="protein sequence ID" value="KAK5065005.1"/>
    <property type="molecule type" value="Genomic_DNA"/>
</dbReference>
<proteinExistence type="predicted"/>